<comment type="caution">
    <text evidence="1">The sequence shown here is derived from an EMBL/GenBank/DDBJ whole genome shotgun (WGS) entry which is preliminary data.</text>
</comment>
<accession>A0A0R3MP95</accession>
<keyword evidence="2" id="KW-1185">Reference proteome</keyword>
<dbReference type="AlphaFoldDB" id="A0A0R3MP95"/>
<dbReference type="Proteomes" id="UP000052023">
    <property type="component" value="Unassembled WGS sequence"/>
</dbReference>
<organism evidence="1 2">
    <name type="scientific">Bradyrhizobium retamae</name>
    <dbReference type="NCBI Taxonomy" id="1300035"/>
    <lineage>
        <taxon>Bacteria</taxon>
        <taxon>Pseudomonadati</taxon>
        <taxon>Pseudomonadota</taxon>
        <taxon>Alphaproteobacteria</taxon>
        <taxon>Hyphomicrobiales</taxon>
        <taxon>Nitrobacteraceae</taxon>
        <taxon>Bradyrhizobium</taxon>
    </lineage>
</organism>
<evidence type="ECO:0000313" key="2">
    <source>
        <dbReference type="Proteomes" id="UP000052023"/>
    </source>
</evidence>
<name>A0A0R3MP95_9BRAD</name>
<dbReference type="EMBL" id="LLYA01000181">
    <property type="protein sequence ID" value="KRR19967.1"/>
    <property type="molecule type" value="Genomic_DNA"/>
</dbReference>
<sequence length="91" mass="10284">MDWLPNRERAGDFRVASCTDQKGQAMGQQLQGWRSASAQRLWLSMLIDAMEEISRPERRDEPCDAQVLAALRAQLARPACTPYASAYSLRN</sequence>
<reference evidence="1 2" key="1">
    <citation type="submission" date="2014-03" db="EMBL/GenBank/DDBJ databases">
        <title>Bradyrhizobium valentinum sp. nov., isolated from effective nodules of Lupinus mariae-josephae, a lupine endemic of basic-lime soils in Eastern Spain.</title>
        <authorList>
            <person name="Duran D."/>
            <person name="Rey L."/>
            <person name="Navarro A."/>
            <person name="Busquets A."/>
            <person name="Imperial J."/>
            <person name="Ruiz-Argueso T."/>
        </authorList>
    </citation>
    <scope>NUCLEOTIDE SEQUENCE [LARGE SCALE GENOMIC DNA]</scope>
    <source>
        <strain evidence="1 2">Ro19</strain>
    </source>
</reference>
<gene>
    <name evidence="1" type="ORF">CQ13_08530</name>
</gene>
<proteinExistence type="predicted"/>
<evidence type="ECO:0000313" key="1">
    <source>
        <dbReference type="EMBL" id="KRR19967.1"/>
    </source>
</evidence>
<protein>
    <submittedName>
        <fullName evidence="1">Uncharacterized protein</fullName>
    </submittedName>
</protein>